<feature type="domain" description="Cation efflux protein transmembrane" evidence="11">
    <location>
        <begin position="57"/>
        <end position="243"/>
    </location>
</feature>
<feature type="compositionally biased region" description="Basic residues" evidence="9">
    <location>
        <begin position="18"/>
        <end position="36"/>
    </location>
</feature>
<dbReference type="NCBIfam" id="TIGR01297">
    <property type="entry name" value="CDF"/>
    <property type="match status" value="1"/>
</dbReference>
<comment type="caution">
    <text evidence="13">The sequence shown here is derived from an EMBL/GenBank/DDBJ whole genome shotgun (WGS) entry which is preliminary data.</text>
</comment>
<feature type="compositionally biased region" description="Basic and acidic residues" evidence="9">
    <location>
        <begin position="1"/>
        <end position="11"/>
    </location>
</feature>
<evidence type="ECO:0000256" key="6">
    <source>
        <dbReference type="ARBA" id="ARBA00022989"/>
    </source>
</evidence>
<evidence type="ECO:0000256" key="4">
    <source>
        <dbReference type="ARBA" id="ARBA00022692"/>
    </source>
</evidence>
<feature type="transmembrane region" description="Helical" evidence="10">
    <location>
        <begin position="189"/>
        <end position="210"/>
    </location>
</feature>
<evidence type="ECO:0000256" key="8">
    <source>
        <dbReference type="ARBA" id="ARBA00023136"/>
    </source>
</evidence>
<keyword evidence="3" id="KW-0813">Transport</keyword>
<feature type="region of interest" description="Disordered" evidence="9">
    <location>
        <begin position="1"/>
        <end position="42"/>
    </location>
</feature>
<dbReference type="SUPFAM" id="SSF160240">
    <property type="entry name" value="Cation efflux protein cytoplasmic domain-like"/>
    <property type="match status" value="1"/>
</dbReference>
<proteinExistence type="inferred from homology"/>
<feature type="transmembrane region" description="Helical" evidence="10">
    <location>
        <begin position="117"/>
        <end position="141"/>
    </location>
</feature>
<keyword evidence="4 10" id="KW-0812">Transmembrane</keyword>
<dbReference type="RefSeq" id="WP_331303779.1">
    <property type="nucleotide sequence ID" value="NZ_MLCA01000014.1"/>
</dbReference>
<dbReference type="InterPro" id="IPR058533">
    <property type="entry name" value="Cation_efflux_TM"/>
</dbReference>
<dbReference type="PANTHER" id="PTHR11562">
    <property type="entry name" value="CATION EFFLUX PROTEIN/ ZINC TRANSPORTER"/>
    <property type="match status" value="1"/>
</dbReference>
<reference evidence="13 14" key="1">
    <citation type="journal article" date="2012" name="Genet. Mol. Biol.">
        <title>Analysis of 16S rRNA and mxaF genes revealing insights into Methylobacterium niche-specific plant association.</title>
        <authorList>
            <person name="Dourado M.N."/>
            <person name="Andreote F.D."/>
            <person name="Dini-Andreote F."/>
            <person name="Conti R."/>
            <person name="Araujo J.M."/>
            <person name="Araujo W.L."/>
        </authorList>
    </citation>
    <scope>NUCLEOTIDE SEQUENCE [LARGE SCALE GENOMIC DNA]</scope>
    <source>
        <strain evidence="13 14">TC3-10</strain>
    </source>
</reference>
<dbReference type="Gene3D" id="1.20.1510.10">
    <property type="entry name" value="Cation efflux protein transmembrane domain"/>
    <property type="match status" value="1"/>
</dbReference>
<keyword evidence="5" id="KW-0864">Zinc transport</keyword>
<evidence type="ECO:0000256" key="5">
    <source>
        <dbReference type="ARBA" id="ARBA00022906"/>
    </source>
</evidence>
<evidence type="ECO:0000313" key="13">
    <source>
        <dbReference type="EMBL" id="MEE7493607.1"/>
    </source>
</evidence>
<evidence type="ECO:0000259" key="12">
    <source>
        <dbReference type="Pfam" id="PF16916"/>
    </source>
</evidence>
<feature type="transmembrane region" description="Helical" evidence="10">
    <location>
        <begin position="54"/>
        <end position="75"/>
    </location>
</feature>
<evidence type="ECO:0000256" key="3">
    <source>
        <dbReference type="ARBA" id="ARBA00022448"/>
    </source>
</evidence>
<protein>
    <submittedName>
        <fullName evidence="13">Cation transporter</fullName>
    </submittedName>
</protein>
<dbReference type="InterPro" id="IPR036837">
    <property type="entry name" value="Cation_efflux_CTD_sf"/>
</dbReference>
<dbReference type="Pfam" id="PF01545">
    <property type="entry name" value="Cation_efflux"/>
    <property type="match status" value="1"/>
</dbReference>
<dbReference type="PANTHER" id="PTHR11562:SF17">
    <property type="entry name" value="RE54080P-RELATED"/>
    <property type="match status" value="1"/>
</dbReference>
<accession>A0ABU7TWB8</accession>
<name>A0ABU7TWB8_9HYPH</name>
<feature type="transmembrane region" description="Helical" evidence="10">
    <location>
        <begin position="87"/>
        <end position="105"/>
    </location>
</feature>
<feature type="domain" description="Cation efflux protein cytoplasmic" evidence="12">
    <location>
        <begin position="250"/>
        <end position="329"/>
    </location>
</feature>
<evidence type="ECO:0000256" key="7">
    <source>
        <dbReference type="ARBA" id="ARBA00023065"/>
    </source>
</evidence>
<keyword evidence="7" id="KW-0406">Ion transport</keyword>
<keyword evidence="5" id="KW-0862">Zinc</keyword>
<feature type="transmembrane region" description="Helical" evidence="10">
    <location>
        <begin position="153"/>
        <end position="177"/>
    </location>
</feature>
<feature type="transmembrane region" description="Helical" evidence="10">
    <location>
        <begin position="216"/>
        <end position="238"/>
    </location>
</feature>
<dbReference type="InterPro" id="IPR050681">
    <property type="entry name" value="CDF/SLC30A"/>
</dbReference>
<evidence type="ECO:0000313" key="14">
    <source>
        <dbReference type="Proteomes" id="UP001355206"/>
    </source>
</evidence>
<dbReference type="Proteomes" id="UP001355206">
    <property type="component" value="Unassembled WGS sequence"/>
</dbReference>
<dbReference type="InterPro" id="IPR027469">
    <property type="entry name" value="Cation_efflux_TMD_sf"/>
</dbReference>
<dbReference type="InterPro" id="IPR027470">
    <property type="entry name" value="Cation_efflux_CTD"/>
</dbReference>
<gene>
    <name evidence="13" type="ORF">MOTC310_25495</name>
</gene>
<dbReference type="EMBL" id="MLCA01000014">
    <property type="protein sequence ID" value="MEE7493607.1"/>
    <property type="molecule type" value="Genomic_DNA"/>
</dbReference>
<dbReference type="Pfam" id="PF16916">
    <property type="entry name" value="ZT_dimer"/>
    <property type="match status" value="1"/>
</dbReference>
<keyword evidence="14" id="KW-1185">Reference proteome</keyword>
<evidence type="ECO:0000256" key="2">
    <source>
        <dbReference type="ARBA" id="ARBA00008873"/>
    </source>
</evidence>
<evidence type="ECO:0000256" key="1">
    <source>
        <dbReference type="ARBA" id="ARBA00004141"/>
    </source>
</evidence>
<comment type="subcellular location">
    <subcellularLocation>
        <location evidence="1">Membrane</location>
        <topology evidence="1">Multi-pass membrane protein</topology>
    </subcellularLocation>
</comment>
<evidence type="ECO:0000256" key="10">
    <source>
        <dbReference type="SAM" id="Phobius"/>
    </source>
</evidence>
<sequence length="343" mass="35310">MAGHDHPHDGHAQAGHSHGSHAHGGHAHGGHAHGGHAHGGLGGHAHAPKDFGTAFAVGIVLNTAFVVIEAVYGYLSNSMSLVADAGHNLSDVLGLAAAWIAALLVRRRATARFTYGYRGSSILAALFNAVFLLIAMGAVIWEALVRLAHPEPVAGTTVMVVAAVGILVNGLTAWLFASGAKGDINVRGAFLHMVADAAVSAGVVVAGLVIQLTGLAWLDPAVSLVIAALVVWATWGLLRDSVAMSLDAVPPEISPDAVTGFLLERPGVAGLHDLHIWPMSTTSVALTVHLVMQEGHQAHRLPGNGFLTDTAEGLRDRFGIGHATLQIEEAGGPACRLAQDCAA</sequence>
<keyword evidence="6 10" id="KW-1133">Transmembrane helix</keyword>
<evidence type="ECO:0000259" key="11">
    <source>
        <dbReference type="Pfam" id="PF01545"/>
    </source>
</evidence>
<evidence type="ECO:0000256" key="9">
    <source>
        <dbReference type="SAM" id="MobiDB-lite"/>
    </source>
</evidence>
<keyword evidence="8 10" id="KW-0472">Membrane</keyword>
<comment type="similarity">
    <text evidence="2">Belongs to the cation diffusion facilitator (CDF) transporter (TC 2.A.4) family. SLC30A subfamily.</text>
</comment>
<dbReference type="SUPFAM" id="SSF161111">
    <property type="entry name" value="Cation efflux protein transmembrane domain-like"/>
    <property type="match status" value="1"/>
</dbReference>
<organism evidence="13 14">
    <name type="scientific">Methylobacterium oryzae</name>
    <dbReference type="NCBI Taxonomy" id="334852"/>
    <lineage>
        <taxon>Bacteria</taxon>
        <taxon>Pseudomonadati</taxon>
        <taxon>Pseudomonadota</taxon>
        <taxon>Alphaproteobacteria</taxon>
        <taxon>Hyphomicrobiales</taxon>
        <taxon>Methylobacteriaceae</taxon>
        <taxon>Methylobacterium</taxon>
    </lineage>
</organism>
<dbReference type="InterPro" id="IPR002524">
    <property type="entry name" value="Cation_efflux"/>
</dbReference>